<dbReference type="InterPro" id="IPR005151">
    <property type="entry name" value="Tail-specific_protease"/>
</dbReference>
<dbReference type="GO" id="GO:0007165">
    <property type="term" value="P:signal transduction"/>
    <property type="evidence" value="ECO:0007669"/>
    <property type="project" value="TreeGrafter"/>
</dbReference>
<dbReference type="EMBL" id="LDJK01000008">
    <property type="protein sequence ID" value="KRG76399.1"/>
    <property type="molecule type" value="Genomic_DNA"/>
</dbReference>
<proteinExistence type="predicted"/>
<evidence type="ECO:0000259" key="2">
    <source>
        <dbReference type="SMART" id="SM00245"/>
    </source>
</evidence>
<dbReference type="Gene3D" id="3.90.226.10">
    <property type="entry name" value="2-enoyl-CoA Hydratase, Chain A, domain 1"/>
    <property type="match status" value="1"/>
</dbReference>
<sequence>MVRASLVSLALILLHPQAHAETTWRGTSDVSKVSGSGDVLTPGGSRLTLSSDQEGKEAFFGSIASLDAAPYRGQDVVLSGILEVEEGAGTAALWIRADEARQPVAFDSTRHTPVNLQHRAQSREVRLYVPRTATHLRLGVTMTGVGRIKAASLRLQAEVPAHSDVSAYDVLDAAISQIETKALNRSRVDWKAERARLLTEDLKDLPAQEAHPRIRIALSSLADRHSGHLTRSGMEALRTSANPSQPVQASVSDNVGYLRMPGLSGTDPEATRQFSASVCRRLEDMASEAVHGVIVDLRVNSGGNMWPMVSGLLPLLGEGNIGAFRDADGKVSPWKARAVGGCTADMATTPVAVLISRSTASSGEAVATAFRGRPGTRFFGQPTAGLATGNARVPLPDGSALMLTQSNFLDRTGQLVPDRLTPDVLVEKGQDPLALARSWLVPAPE</sequence>
<dbReference type="AlphaFoldDB" id="A0A0R0D2V1"/>
<accession>A0A0R0D2V1</accession>
<dbReference type="Proteomes" id="UP000051386">
    <property type="component" value="Unassembled WGS sequence"/>
</dbReference>
<dbReference type="PATRIC" id="fig|517011.3.peg.3089"/>
<dbReference type="GO" id="GO:0030288">
    <property type="term" value="C:outer membrane-bounded periplasmic space"/>
    <property type="evidence" value="ECO:0007669"/>
    <property type="project" value="TreeGrafter"/>
</dbReference>
<keyword evidence="4" id="KW-1185">Reference proteome</keyword>
<dbReference type="SUPFAM" id="SSF52096">
    <property type="entry name" value="ClpP/crotonase"/>
    <property type="match status" value="1"/>
</dbReference>
<dbReference type="GO" id="GO:0008236">
    <property type="term" value="F:serine-type peptidase activity"/>
    <property type="evidence" value="ECO:0007669"/>
    <property type="project" value="InterPro"/>
</dbReference>
<dbReference type="GO" id="GO:0004175">
    <property type="term" value="F:endopeptidase activity"/>
    <property type="evidence" value="ECO:0007669"/>
    <property type="project" value="TreeGrafter"/>
</dbReference>
<dbReference type="Pfam" id="PF03572">
    <property type="entry name" value="Peptidase_S41"/>
    <property type="match status" value="1"/>
</dbReference>
<feature type="signal peptide" evidence="1">
    <location>
        <begin position="1"/>
        <end position="20"/>
    </location>
</feature>
<dbReference type="PANTHER" id="PTHR32060:SF30">
    <property type="entry name" value="CARBOXY-TERMINAL PROCESSING PROTEASE CTPA"/>
    <property type="match status" value="1"/>
</dbReference>
<feature type="domain" description="Tail specific protease" evidence="2">
    <location>
        <begin position="230"/>
        <end position="427"/>
    </location>
</feature>
<evidence type="ECO:0000313" key="3">
    <source>
        <dbReference type="EMBL" id="KRG76399.1"/>
    </source>
</evidence>
<comment type="caution">
    <text evidence="3">The sequence shown here is derived from an EMBL/GenBank/DDBJ whole genome shotgun (WGS) entry which is preliminary data.</text>
</comment>
<dbReference type="CDD" id="cd06567">
    <property type="entry name" value="Peptidase_S41"/>
    <property type="match status" value="1"/>
</dbReference>
<name>A0A0R0D2V1_9GAMM</name>
<evidence type="ECO:0000313" key="4">
    <source>
        <dbReference type="Proteomes" id="UP000051386"/>
    </source>
</evidence>
<dbReference type="SMART" id="SM00245">
    <property type="entry name" value="TSPc"/>
    <property type="match status" value="1"/>
</dbReference>
<dbReference type="InterPro" id="IPR029045">
    <property type="entry name" value="ClpP/crotonase-like_dom_sf"/>
</dbReference>
<dbReference type="PANTHER" id="PTHR32060">
    <property type="entry name" value="TAIL-SPECIFIC PROTEASE"/>
    <property type="match status" value="1"/>
</dbReference>
<organism evidence="3 4">
    <name type="scientific">Stenotrophomonas chelatiphaga</name>
    <dbReference type="NCBI Taxonomy" id="517011"/>
    <lineage>
        <taxon>Bacteria</taxon>
        <taxon>Pseudomonadati</taxon>
        <taxon>Pseudomonadota</taxon>
        <taxon>Gammaproteobacteria</taxon>
        <taxon>Lysobacterales</taxon>
        <taxon>Lysobacteraceae</taxon>
        <taxon>Stenotrophomonas</taxon>
    </lineage>
</organism>
<gene>
    <name evidence="3" type="ORF">ABB28_02835</name>
</gene>
<evidence type="ECO:0000256" key="1">
    <source>
        <dbReference type="SAM" id="SignalP"/>
    </source>
</evidence>
<reference evidence="3 4" key="1">
    <citation type="submission" date="2015-05" db="EMBL/GenBank/DDBJ databases">
        <title>Genome sequencing and analysis of members of genus Stenotrophomonas.</title>
        <authorList>
            <person name="Patil P.P."/>
            <person name="Midha S."/>
            <person name="Patil P.B."/>
        </authorList>
    </citation>
    <scope>NUCLEOTIDE SEQUENCE [LARGE SCALE GENOMIC DNA]</scope>
    <source>
        <strain evidence="3 4">DSM 21508</strain>
    </source>
</reference>
<dbReference type="GO" id="GO:0006508">
    <property type="term" value="P:proteolysis"/>
    <property type="evidence" value="ECO:0007669"/>
    <property type="project" value="InterPro"/>
</dbReference>
<protein>
    <recommendedName>
        <fullName evidence="2">Tail specific protease domain-containing protein</fullName>
    </recommendedName>
</protein>
<feature type="chain" id="PRO_5006394998" description="Tail specific protease domain-containing protein" evidence="1">
    <location>
        <begin position="21"/>
        <end position="445"/>
    </location>
</feature>
<keyword evidence="1" id="KW-0732">Signal</keyword>